<comment type="caution">
    <text evidence="1">The sequence shown here is derived from an EMBL/GenBank/DDBJ whole genome shotgun (WGS) entry which is preliminary data.</text>
</comment>
<gene>
    <name evidence="1" type="ORF">J5Y10_09510</name>
</gene>
<dbReference type="InterPro" id="IPR036237">
    <property type="entry name" value="Xyl_isomerase-like_sf"/>
</dbReference>
<dbReference type="Proteomes" id="UP000677537">
    <property type="component" value="Unassembled WGS sequence"/>
</dbReference>
<evidence type="ECO:0000313" key="1">
    <source>
        <dbReference type="EMBL" id="MBP0493014.1"/>
    </source>
</evidence>
<name>A0A940MY72_9PROT</name>
<accession>A0A940MY72</accession>
<evidence type="ECO:0008006" key="3">
    <source>
        <dbReference type="Google" id="ProtNLM"/>
    </source>
</evidence>
<dbReference type="RefSeq" id="WP_209372945.1">
    <property type="nucleotide sequence ID" value="NZ_JAGIZA010000004.1"/>
</dbReference>
<proteinExistence type="predicted"/>
<sequence length="75" mass="8380">MPHFAANIPLLCTEAPFPGRFAPASDWHQPGTGEVDLAYVFDWIDTMGYGDWIGCKYRPVETTAEGLGWFAPYRA</sequence>
<reference evidence="1" key="1">
    <citation type="submission" date="2021-03" db="EMBL/GenBank/DDBJ databases">
        <authorList>
            <person name="So Y."/>
        </authorList>
    </citation>
    <scope>NUCLEOTIDE SEQUENCE</scope>
    <source>
        <strain evidence="1">SG15</strain>
    </source>
</reference>
<protein>
    <recommendedName>
        <fullName evidence="3">Hydroxypyruvate isomerase</fullName>
    </recommendedName>
</protein>
<evidence type="ECO:0000313" key="2">
    <source>
        <dbReference type="Proteomes" id="UP000677537"/>
    </source>
</evidence>
<dbReference type="AlphaFoldDB" id="A0A940MY72"/>
<dbReference type="EMBL" id="JAGIZA010000004">
    <property type="protein sequence ID" value="MBP0493014.1"/>
    <property type="molecule type" value="Genomic_DNA"/>
</dbReference>
<organism evidence="1 2">
    <name type="scientific">Roseomonas indoligenes</name>
    <dbReference type="NCBI Taxonomy" id="2820811"/>
    <lineage>
        <taxon>Bacteria</taxon>
        <taxon>Pseudomonadati</taxon>
        <taxon>Pseudomonadota</taxon>
        <taxon>Alphaproteobacteria</taxon>
        <taxon>Acetobacterales</taxon>
        <taxon>Roseomonadaceae</taxon>
        <taxon>Roseomonas</taxon>
    </lineage>
</organism>
<dbReference type="Gene3D" id="3.20.20.150">
    <property type="entry name" value="Divalent-metal-dependent TIM barrel enzymes"/>
    <property type="match status" value="1"/>
</dbReference>
<keyword evidence="2" id="KW-1185">Reference proteome</keyword>
<dbReference type="SUPFAM" id="SSF51658">
    <property type="entry name" value="Xylose isomerase-like"/>
    <property type="match status" value="1"/>
</dbReference>